<dbReference type="Gene3D" id="3.30.1370.30">
    <property type="match status" value="1"/>
</dbReference>
<comment type="subunit">
    <text evidence="7 8">Part of the 30S ribosomal subunit. Contacts proteins S5 and S12.</text>
</comment>
<dbReference type="GO" id="GO:0003735">
    <property type="term" value="F:structural constituent of ribosome"/>
    <property type="evidence" value="ECO:0007669"/>
    <property type="project" value="InterPro"/>
</dbReference>
<evidence type="ECO:0000256" key="1">
    <source>
        <dbReference type="ARBA" id="ARBA00006471"/>
    </source>
</evidence>
<dbReference type="FunFam" id="3.30.1490.10:FF:000001">
    <property type="entry name" value="30S ribosomal protein S8"/>
    <property type="match status" value="1"/>
</dbReference>
<protein>
    <recommendedName>
        <fullName evidence="6 8">Small ribosomal subunit protein uS8</fullName>
    </recommendedName>
</protein>
<accession>A0A0S7Y538</accession>
<evidence type="ECO:0000313" key="10">
    <source>
        <dbReference type="EMBL" id="KPJ69845.1"/>
    </source>
</evidence>
<dbReference type="InterPro" id="IPR000630">
    <property type="entry name" value="Ribosomal_uS8"/>
</dbReference>
<dbReference type="InterPro" id="IPR047863">
    <property type="entry name" value="Ribosomal_uS8_CS"/>
</dbReference>
<comment type="similarity">
    <text evidence="1 8 9">Belongs to the universal ribosomal protein uS8 family.</text>
</comment>
<dbReference type="SUPFAM" id="SSF56047">
    <property type="entry name" value="Ribosomal protein S8"/>
    <property type="match status" value="1"/>
</dbReference>
<dbReference type="Pfam" id="PF00410">
    <property type="entry name" value="Ribosomal_S8"/>
    <property type="match status" value="1"/>
</dbReference>
<dbReference type="PANTHER" id="PTHR11758">
    <property type="entry name" value="40S RIBOSOMAL PROTEIN S15A"/>
    <property type="match status" value="1"/>
</dbReference>
<proteinExistence type="inferred from homology"/>
<dbReference type="NCBIfam" id="NF001109">
    <property type="entry name" value="PRK00136.1"/>
    <property type="match status" value="1"/>
</dbReference>
<dbReference type="Proteomes" id="UP000051861">
    <property type="component" value="Unassembled WGS sequence"/>
</dbReference>
<evidence type="ECO:0000256" key="4">
    <source>
        <dbReference type="ARBA" id="ARBA00022980"/>
    </source>
</evidence>
<reference evidence="10 11" key="1">
    <citation type="journal article" date="2015" name="Microbiome">
        <title>Genomic resolution of linkages in carbon, nitrogen, and sulfur cycling among widespread estuary sediment bacteria.</title>
        <authorList>
            <person name="Baker B.J."/>
            <person name="Lazar C.S."/>
            <person name="Teske A.P."/>
            <person name="Dick G.J."/>
        </authorList>
    </citation>
    <scope>NUCLEOTIDE SEQUENCE [LARGE SCALE GENOMIC DNA]</scope>
    <source>
        <strain evidence="10">DG_54_3</strain>
    </source>
</reference>
<keyword evidence="2 8" id="KW-0699">rRNA-binding</keyword>
<evidence type="ECO:0000256" key="5">
    <source>
        <dbReference type="ARBA" id="ARBA00023274"/>
    </source>
</evidence>
<dbReference type="PATRIC" id="fig|1703775.3.peg.2767"/>
<comment type="function">
    <text evidence="8">One of the primary rRNA binding proteins, it binds directly to 16S rRNA central domain where it helps coordinate assembly of the platform of the 30S subunit.</text>
</comment>
<evidence type="ECO:0000256" key="9">
    <source>
        <dbReference type="RuleBase" id="RU003660"/>
    </source>
</evidence>
<dbReference type="GO" id="GO:1990904">
    <property type="term" value="C:ribonucleoprotein complex"/>
    <property type="evidence" value="ECO:0007669"/>
    <property type="project" value="UniProtKB-KW"/>
</dbReference>
<dbReference type="Gene3D" id="3.30.1490.10">
    <property type="match status" value="1"/>
</dbReference>
<dbReference type="FunFam" id="3.30.1370.30:FF:000002">
    <property type="entry name" value="30S ribosomal protein S8"/>
    <property type="match status" value="1"/>
</dbReference>
<evidence type="ECO:0000256" key="2">
    <source>
        <dbReference type="ARBA" id="ARBA00022730"/>
    </source>
</evidence>
<evidence type="ECO:0000256" key="6">
    <source>
        <dbReference type="ARBA" id="ARBA00035258"/>
    </source>
</evidence>
<dbReference type="GO" id="GO:0005840">
    <property type="term" value="C:ribosome"/>
    <property type="evidence" value="ECO:0007669"/>
    <property type="project" value="UniProtKB-KW"/>
</dbReference>
<organism evidence="10 11">
    <name type="scientific">candidate division WOR-1 bacterium DG_54_3</name>
    <dbReference type="NCBI Taxonomy" id="1703775"/>
    <lineage>
        <taxon>Bacteria</taxon>
        <taxon>Bacillati</taxon>
        <taxon>Saganbacteria</taxon>
    </lineage>
</organism>
<comment type="caution">
    <text evidence="10">The sequence shown here is derived from an EMBL/GenBank/DDBJ whole genome shotgun (WGS) entry which is preliminary data.</text>
</comment>
<keyword evidence="3 8" id="KW-0694">RNA-binding</keyword>
<dbReference type="GO" id="GO:0005737">
    <property type="term" value="C:cytoplasm"/>
    <property type="evidence" value="ECO:0007669"/>
    <property type="project" value="UniProtKB-ARBA"/>
</dbReference>
<evidence type="ECO:0000256" key="8">
    <source>
        <dbReference type="HAMAP-Rule" id="MF_01302"/>
    </source>
</evidence>
<name>A0A0S7Y538_UNCSA</name>
<keyword evidence="4 8" id="KW-0689">Ribosomal protein</keyword>
<dbReference type="GO" id="GO:0019843">
    <property type="term" value="F:rRNA binding"/>
    <property type="evidence" value="ECO:0007669"/>
    <property type="project" value="UniProtKB-UniRule"/>
</dbReference>
<evidence type="ECO:0000313" key="11">
    <source>
        <dbReference type="Proteomes" id="UP000051861"/>
    </source>
</evidence>
<keyword evidence="5 8" id="KW-0687">Ribonucleoprotein</keyword>
<dbReference type="PROSITE" id="PS00053">
    <property type="entry name" value="RIBOSOMAL_S8"/>
    <property type="match status" value="1"/>
</dbReference>
<evidence type="ECO:0000256" key="3">
    <source>
        <dbReference type="ARBA" id="ARBA00022884"/>
    </source>
</evidence>
<dbReference type="InterPro" id="IPR035987">
    <property type="entry name" value="Ribosomal_uS8_sf"/>
</dbReference>
<dbReference type="EMBL" id="LIZX01000012">
    <property type="protein sequence ID" value="KPJ69845.1"/>
    <property type="molecule type" value="Genomic_DNA"/>
</dbReference>
<gene>
    <name evidence="8" type="primary">rpsH</name>
    <name evidence="10" type="ORF">AMJ44_01910</name>
</gene>
<dbReference type="GO" id="GO:0006412">
    <property type="term" value="P:translation"/>
    <property type="evidence" value="ECO:0007669"/>
    <property type="project" value="UniProtKB-UniRule"/>
</dbReference>
<sequence length="130" mass="14539">MTDPIADMFSRIKNALNARQETVDIPHSRVKEAIAQILVSEGYLGKTEILKRMEKRFLRITLKYDQNKKGIISGIKRVSKPGRRIYADAGSLPRVQAGFGTAIISSSRGVMTDEEARAQKLGGEVICYIW</sequence>
<dbReference type="AlphaFoldDB" id="A0A0S7Y538"/>
<evidence type="ECO:0000256" key="7">
    <source>
        <dbReference type="ARBA" id="ARBA00046740"/>
    </source>
</evidence>
<dbReference type="HAMAP" id="MF_01302_B">
    <property type="entry name" value="Ribosomal_uS8_B"/>
    <property type="match status" value="1"/>
</dbReference>